<keyword evidence="7" id="KW-1185">Reference proteome</keyword>
<dbReference type="SUPFAM" id="SSF75304">
    <property type="entry name" value="Amidase signature (AS) enzymes"/>
    <property type="match status" value="1"/>
</dbReference>
<dbReference type="Gene3D" id="2.40.160.20">
    <property type="match status" value="1"/>
</dbReference>
<comment type="caution">
    <text evidence="6">The sequence shown here is derived from an EMBL/GenBank/DDBJ whole genome shotgun (WGS) entry which is preliminary data.</text>
</comment>
<evidence type="ECO:0000313" key="6">
    <source>
        <dbReference type="EMBL" id="TQB70501.1"/>
    </source>
</evidence>
<dbReference type="PANTHER" id="PTHR46072:SF3">
    <property type="entry name" value="AMIDASE"/>
    <property type="match status" value="1"/>
</dbReference>
<name>A0A507QS44_MONPU</name>
<dbReference type="InterPro" id="IPR023631">
    <property type="entry name" value="Amidase_dom"/>
</dbReference>
<feature type="domain" description="Amidase" evidence="5">
    <location>
        <begin position="187"/>
        <end position="641"/>
    </location>
</feature>
<dbReference type="EC" id="3.5.1.4" evidence="3"/>
<dbReference type="Pfam" id="PF11578">
    <property type="entry name" value="DUF3237"/>
    <property type="match status" value="1"/>
</dbReference>
<sequence>SMTLDARYTVRTKDNHYIYIRAHGLYRPGPGTEYAKKVEADPTFRPPPTVTQDEVEFFSHLRLEAGPGPYNWLNGLVCVGVMSCEGDRILIDAYHLTNFPGVKPEDVMTLVARKRQQCADNIPPEWRLPDALLQSLNLSSPTGERLIAADIPRRSGLLSDSELDVTENYTATQLVGKLAAGELSSLEVTTAFCKRAAIAQQLTSCLTETFFSRALERAKYLDDYRQTEGKVLGPLHGLPVSIKDSFCVEGVQSTVGYVSFLEHEPAKSNSALVDLLLDLGAVLYVKTNIPQTMMTGDSENNIFGRTLNPHNTSLTAGGSSGGEGALVAFRGSILGVGTDIAGSIRIPSLCCGVYGFKPSIDRVPFAGGVSGGAMEGVPGLKPSAGPIANSFDDLELFMSTVLGAEPWKYDSTAFAAPWTPPVDIEQDQTLTIGVLPEDPQFPLHPPVRRAIESAVTTLEKKGHRIVRLENTPERDTAYTSRLAFQYFVYGPHDESAIMASGEPLVKSVAQFSSPMFTGPMPVADDLDVFEKIDRLYHARQNVIDAWRKVWVEKKLDVLLAPGAQNTAVPHDTFGWPPYTVMWNLVDHPAVIIPYGVSSKEADPEPLELKDNVQPSYAPDATDGAPCALQLITPRFQDEKCLAAARIIDRHLRT</sequence>
<evidence type="ECO:0000256" key="3">
    <source>
        <dbReference type="ARBA" id="ARBA00012922"/>
    </source>
</evidence>
<feature type="non-terminal residue" evidence="6">
    <location>
        <position position="1"/>
    </location>
</feature>
<reference evidence="6 7" key="1">
    <citation type="submission" date="2019-06" db="EMBL/GenBank/DDBJ databases">
        <title>Wine fermentation using esterase from Monascus purpureus.</title>
        <authorList>
            <person name="Geng C."/>
            <person name="Zhang Y."/>
        </authorList>
    </citation>
    <scope>NUCLEOTIDE SEQUENCE [LARGE SCALE GENOMIC DNA]</scope>
    <source>
        <strain evidence="6">HQ1</strain>
    </source>
</reference>
<proteinExistence type="inferred from homology"/>
<dbReference type="AlphaFoldDB" id="A0A507QS44"/>
<dbReference type="PROSITE" id="PS00571">
    <property type="entry name" value="AMIDASES"/>
    <property type="match status" value="1"/>
</dbReference>
<dbReference type="Proteomes" id="UP000319663">
    <property type="component" value="Unassembled WGS sequence"/>
</dbReference>
<dbReference type="Gene3D" id="3.90.1300.10">
    <property type="entry name" value="Amidase signature (AS) domain"/>
    <property type="match status" value="1"/>
</dbReference>
<accession>A0A507QS44</accession>
<gene>
    <name evidence="6" type="ORF">MPDQ_000374</name>
</gene>
<evidence type="ECO:0000313" key="7">
    <source>
        <dbReference type="Proteomes" id="UP000319663"/>
    </source>
</evidence>
<dbReference type="STRING" id="5098.A0A507QS44"/>
<organism evidence="6 7">
    <name type="scientific">Monascus purpureus</name>
    <name type="common">Red mold</name>
    <name type="synonym">Monascus anka</name>
    <dbReference type="NCBI Taxonomy" id="5098"/>
    <lineage>
        <taxon>Eukaryota</taxon>
        <taxon>Fungi</taxon>
        <taxon>Dikarya</taxon>
        <taxon>Ascomycota</taxon>
        <taxon>Pezizomycotina</taxon>
        <taxon>Eurotiomycetes</taxon>
        <taxon>Eurotiomycetidae</taxon>
        <taxon>Eurotiales</taxon>
        <taxon>Aspergillaceae</taxon>
        <taxon>Monascus</taxon>
    </lineage>
</organism>
<comment type="similarity">
    <text evidence="2">Belongs to the amidase family.</text>
</comment>
<dbReference type="InterPro" id="IPR036928">
    <property type="entry name" value="AS_sf"/>
</dbReference>
<dbReference type="GO" id="GO:0004040">
    <property type="term" value="F:amidase activity"/>
    <property type="evidence" value="ECO:0007669"/>
    <property type="project" value="UniProtKB-EC"/>
</dbReference>
<evidence type="ECO:0000256" key="1">
    <source>
        <dbReference type="ARBA" id="ARBA00001311"/>
    </source>
</evidence>
<comment type="catalytic activity">
    <reaction evidence="1">
        <text>a monocarboxylic acid amide + H2O = a monocarboxylate + NH4(+)</text>
        <dbReference type="Rhea" id="RHEA:12020"/>
        <dbReference type="ChEBI" id="CHEBI:15377"/>
        <dbReference type="ChEBI" id="CHEBI:28938"/>
        <dbReference type="ChEBI" id="CHEBI:35757"/>
        <dbReference type="ChEBI" id="CHEBI:83628"/>
        <dbReference type="EC" id="3.5.1.4"/>
    </reaction>
</comment>
<dbReference type="PANTHER" id="PTHR46072">
    <property type="entry name" value="AMIDASE-RELATED-RELATED"/>
    <property type="match status" value="1"/>
</dbReference>
<dbReference type="Pfam" id="PF01425">
    <property type="entry name" value="Amidase"/>
    <property type="match status" value="1"/>
</dbReference>
<protein>
    <recommendedName>
        <fullName evidence="3">amidase</fullName>
        <ecNumber evidence="3">3.5.1.4</ecNumber>
    </recommendedName>
</protein>
<dbReference type="InterPro" id="IPR020556">
    <property type="entry name" value="Amidase_CS"/>
</dbReference>
<evidence type="ECO:0000256" key="4">
    <source>
        <dbReference type="ARBA" id="ARBA00022801"/>
    </source>
</evidence>
<evidence type="ECO:0000259" key="5">
    <source>
        <dbReference type="Pfam" id="PF01425"/>
    </source>
</evidence>
<evidence type="ECO:0000256" key="2">
    <source>
        <dbReference type="ARBA" id="ARBA00009199"/>
    </source>
</evidence>
<keyword evidence="4" id="KW-0378">Hydrolase</keyword>
<dbReference type="EMBL" id="VIFY01000105">
    <property type="protein sequence ID" value="TQB70501.1"/>
    <property type="molecule type" value="Genomic_DNA"/>
</dbReference>